<dbReference type="GO" id="GO:0016787">
    <property type="term" value="F:hydrolase activity"/>
    <property type="evidence" value="ECO:0007669"/>
    <property type="project" value="UniProtKB-KW"/>
</dbReference>
<name>A0A222FNE7_9GAMM</name>
<keyword evidence="3" id="KW-1185">Reference proteome</keyword>
<dbReference type="AlphaFoldDB" id="A0A222FNE7"/>
<evidence type="ECO:0000313" key="2">
    <source>
        <dbReference type="EMBL" id="ASP39743.1"/>
    </source>
</evidence>
<organism evidence="2 3">
    <name type="scientific">Bacterioplanes sanyensis</name>
    <dbReference type="NCBI Taxonomy" id="1249553"/>
    <lineage>
        <taxon>Bacteria</taxon>
        <taxon>Pseudomonadati</taxon>
        <taxon>Pseudomonadota</taxon>
        <taxon>Gammaproteobacteria</taxon>
        <taxon>Oceanospirillales</taxon>
        <taxon>Oceanospirillaceae</taxon>
        <taxon>Bacterioplanes</taxon>
    </lineage>
</organism>
<dbReference type="Gene3D" id="3.40.50.1820">
    <property type="entry name" value="alpha/beta hydrolase"/>
    <property type="match status" value="1"/>
</dbReference>
<dbReference type="Pfam" id="PF12697">
    <property type="entry name" value="Abhydrolase_6"/>
    <property type="match status" value="1"/>
</dbReference>
<dbReference type="InterPro" id="IPR029058">
    <property type="entry name" value="AB_hydrolase_fold"/>
</dbReference>
<dbReference type="PANTHER" id="PTHR43798">
    <property type="entry name" value="MONOACYLGLYCEROL LIPASE"/>
    <property type="match status" value="1"/>
</dbReference>
<dbReference type="SUPFAM" id="SSF53474">
    <property type="entry name" value="alpha/beta-Hydrolases"/>
    <property type="match status" value="1"/>
</dbReference>
<accession>A0A222FNE7</accession>
<gene>
    <name evidence="2" type="ORF">CHH28_14145</name>
</gene>
<evidence type="ECO:0000259" key="1">
    <source>
        <dbReference type="Pfam" id="PF12697"/>
    </source>
</evidence>
<dbReference type="KEGG" id="bsan:CHH28_14145"/>
<keyword evidence="2" id="KW-0378">Hydrolase</keyword>
<feature type="domain" description="AB hydrolase-1" evidence="1">
    <location>
        <begin position="9"/>
        <end position="250"/>
    </location>
</feature>
<protein>
    <submittedName>
        <fullName evidence="2">Alpha/beta hydrolase</fullName>
    </submittedName>
</protein>
<dbReference type="Proteomes" id="UP000202440">
    <property type="component" value="Chromosome"/>
</dbReference>
<dbReference type="InterPro" id="IPR000073">
    <property type="entry name" value="AB_hydrolase_1"/>
</dbReference>
<dbReference type="RefSeq" id="WP_094060918.1">
    <property type="nucleotide sequence ID" value="NZ_CP022530.1"/>
</dbReference>
<dbReference type="EMBL" id="CP022530">
    <property type="protein sequence ID" value="ASP39743.1"/>
    <property type="molecule type" value="Genomic_DNA"/>
</dbReference>
<sequence length="262" mass="29530">MKPIIHFSHANGFPAGAYQHVLAPLAAHATIRSIDRLGHHPNYPVTNNWEHLERELLEYFERHYATPVIAVGHSLGGVLSYMVARRRPDLVAGLIMLDSPLLTPWQSRGLRLLKSLGLSDRVTPAARTEGRRTRWPDQDSALAYFRSKSLMKRFDDTCLRHYVEAGTQPCDDGVCLSYDPDVEMKIYRTIPDNLSNAAPLEMPAAVVAGKQSNVLRPVNARYMQAKAAMQVEWLPGSHMFPFEQPQATAQLIQRLLQQWGLL</sequence>
<evidence type="ECO:0000313" key="3">
    <source>
        <dbReference type="Proteomes" id="UP000202440"/>
    </source>
</evidence>
<proteinExistence type="predicted"/>
<dbReference type="InterPro" id="IPR050266">
    <property type="entry name" value="AB_hydrolase_sf"/>
</dbReference>
<dbReference type="OrthoDB" id="5729753at2"/>
<reference evidence="2 3" key="1">
    <citation type="submission" date="2017-07" db="EMBL/GenBank/DDBJ databases">
        <title>Annotated genome sequence of Bacterioplanes sanyensis isolated from Red Sea.</title>
        <authorList>
            <person name="Rehman Z.U."/>
        </authorList>
    </citation>
    <scope>NUCLEOTIDE SEQUENCE [LARGE SCALE GENOMIC DNA]</scope>
    <source>
        <strain evidence="2 3">NV9</strain>
    </source>
</reference>